<keyword evidence="1" id="KW-0812">Transmembrane</keyword>
<organism evidence="2 3">
    <name type="scientific">Cellulomonas fulva</name>
    <dbReference type="NCBI Taxonomy" id="2835530"/>
    <lineage>
        <taxon>Bacteria</taxon>
        <taxon>Bacillati</taxon>
        <taxon>Actinomycetota</taxon>
        <taxon>Actinomycetes</taxon>
        <taxon>Micrococcales</taxon>
        <taxon>Cellulomonadaceae</taxon>
        <taxon>Cellulomonas</taxon>
    </lineage>
</organism>
<evidence type="ECO:0008006" key="4">
    <source>
        <dbReference type="Google" id="ProtNLM"/>
    </source>
</evidence>
<keyword evidence="3" id="KW-1185">Reference proteome</keyword>
<protein>
    <recommendedName>
        <fullName evidence="4">DUF2207 domain-containing protein</fullName>
    </recommendedName>
</protein>
<sequence>MREAQRERSRPRARFLLGLAVAVWLLVAALALPGVAEPTPARSASPYDVPTGFAGPSGELDAGALIGIVAVVAVLALGVTMIVRNASAGRVVRVPQVVRDLEGRDYLTLEPVEGPHGRRDWLVRRRRLPDTRLNADERAWYFAIFGTGLVTSTLWSQVRPPSSATRRWADSAVPERSSPER</sequence>
<dbReference type="EMBL" id="JAHBOH010000002">
    <property type="protein sequence ID" value="MBT0995522.1"/>
    <property type="molecule type" value="Genomic_DNA"/>
</dbReference>
<accession>A0ABS5U297</accession>
<name>A0ABS5U297_9CELL</name>
<proteinExistence type="predicted"/>
<evidence type="ECO:0000256" key="1">
    <source>
        <dbReference type="SAM" id="Phobius"/>
    </source>
</evidence>
<feature type="transmembrane region" description="Helical" evidence="1">
    <location>
        <begin position="62"/>
        <end position="83"/>
    </location>
</feature>
<evidence type="ECO:0000313" key="2">
    <source>
        <dbReference type="EMBL" id="MBT0995522.1"/>
    </source>
</evidence>
<keyword evidence="1" id="KW-0472">Membrane</keyword>
<evidence type="ECO:0000313" key="3">
    <source>
        <dbReference type="Proteomes" id="UP000722125"/>
    </source>
</evidence>
<dbReference type="Proteomes" id="UP000722125">
    <property type="component" value="Unassembled WGS sequence"/>
</dbReference>
<reference evidence="2 3" key="1">
    <citation type="submission" date="2021-05" db="EMBL/GenBank/DDBJ databases">
        <title>Description of Cellulomonas sp. DKR-3 sp. nov.</title>
        <authorList>
            <person name="Dahal R.H."/>
            <person name="Chaudhary D.K."/>
        </authorList>
    </citation>
    <scope>NUCLEOTIDE SEQUENCE [LARGE SCALE GENOMIC DNA]</scope>
    <source>
        <strain evidence="2 3">DKR-3</strain>
    </source>
</reference>
<gene>
    <name evidence="2" type="ORF">KIN34_14645</name>
</gene>
<keyword evidence="1" id="KW-1133">Transmembrane helix</keyword>
<comment type="caution">
    <text evidence="2">The sequence shown here is derived from an EMBL/GenBank/DDBJ whole genome shotgun (WGS) entry which is preliminary data.</text>
</comment>
<dbReference type="RefSeq" id="WP_214352540.1">
    <property type="nucleotide sequence ID" value="NZ_JAHBOH010000002.1"/>
</dbReference>